<dbReference type="PATRIC" id="fig|1121439.3.peg.1308"/>
<dbReference type="EMBL" id="ATHI01000011">
    <property type="protein sequence ID" value="EPR34441.1"/>
    <property type="molecule type" value="Genomic_DNA"/>
</dbReference>
<dbReference type="PANTHER" id="PTHR42827:SF1">
    <property type="entry name" value="IRON-SULFUR CLUSTER-BINDING PROTEIN"/>
    <property type="match status" value="1"/>
</dbReference>
<dbReference type="Proteomes" id="UP000014975">
    <property type="component" value="Unassembled WGS sequence"/>
</dbReference>
<evidence type="ECO:0000313" key="1">
    <source>
        <dbReference type="EMBL" id="EPR34441.1"/>
    </source>
</evidence>
<sequence length="292" mass="31991">MRPDFASIAETIRAFVADPAVNRQGPDCDEPCFREPLVAVAAGDDPLWAFFKRDIGDFVWTPEEAFALAFPDAPASAPDLCVISWVLPQTPQTLAAHARETRFPSLPWSRVRHFGETINENLRRHVTAWLCKRGVRACAPALLPGFERTISAKYHFASPWSERHAAYAAGHGTFGLSDGLITRAGKAHRVGSVVAELSLQATPRAYEGPYDWCLHHATGKCGVCARRCPAGSVRPSAQGRRDKQKCFDYIRGTTQAHVRDRQLGIEVSSCGLCQAGLPCSTGIPRGKRSRGR</sequence>
<organism evidence="1 2">
    <name type="scientific">Alkalidesulfovibrio alkalitolerans DSM 16529</name>
    <dbReference type="NCBI Taxonomy" id="1121439"/>
    <lineage>
        <taxon>Bacteria</taxon>
        <taxon>Pseudomonadati</taxon>
        <taxon>Thermodesulfobacteriota</taxon>
        <taxon>Desulfovibrionia</taxon>
        <taxon>Desulfovibrionales</taxon>
        <taxon>Desulfovibrionaceae</taxon>
        <taxon>Alkalidesulfovibrio</taxon>
    </lineage>
</organism>
<dbReference type="STRING" id="1121439.dsat_0089"/>
<dbReference type="eggNOG" id="COG1600">
    <property type="taxonomic scope" value="Bacteria"/>
</dbReference>
<dbReference type="AlphaFoldDB" id="S7TCQ1"/>
<proteinExistence type="predicted"/>
<accession>S7TCQ1</accession>
<comment type="caution">
    <text evidence="1">The sequence shown here is derived from an EMBL/GenBank/DDBJ whole genome shotgun (WGS) entry which is preliminary data.</text>
</comment>
<evidence type="ECO:0000313" key="2">
    <source>
        <dbReference type="Proteomes" id="UP000014975"/>
    </source>
</evidence>
<gene>
    <name evidence="1" type="ORF">dsat_0089</name>
</gene>
<name>S7TCQ1_9BACT</name>
<dbReference type="OrthoDB" id="9784571at2"/>
<protein>
    <submittedName>
        <fullName evidence="1">4Fe-4S ferredoxin iron-sulfur binding protein</fullName>
    </submittedName>
</protein>
<reference evidence="1 2" key="1">
    <citation type="journal article" date="2013" name="Genome Announc.">
        <title>Draft genome sequences for three mercury-methylating, sulfate-reducing bacteria.</title>
        <authorList>
            <person name="Brown S.D."/>
            <person name="Hurt R.A.Jr."/>
            <person name="Gilmour C.C."/>
            <person name="Elias D.A."/>
        </authorList>
    </citation>
    <scope>NUCLEOTIDE SEQUENCE [LARGE SCALE GENOMIC DNA]</scope>
    <source>
        <strain evidence="1 2">DSM 16529</strain>
    </source>
</reference>
<keyword evidence="2" id="KW-1185">Reference proteome</keyword>
<dbReference type="RefSeq" id="WP_020885495.1">
    <property type="nucleotide sequence ID" value="NZ_ATHI01000011.1"/>
</dbReference>
<dbReference type="PANTHER" id="PTHR42827">
    <property type="entry name" value="IRON-SULFUR CLUSTER-BINDING PROTEIN-RELATED"/>
    <property type="match status" value="1"/>
</dbReference>